<dbReference type="Gene3D" id="3.30.470.20">
    <property type="entry name" value="ATP-grasp fold, B domain"/>
    <property type="match status" value="1"/>
</dbReference>
<evidence type="ECO:0000256" key="1">
    <source>
        <dbReference type="PROSITE-ProRule" id="PRU00409"/>
    </source>
</evidence>
<keyword evidence="1" id="KW-0067">ATP-binding</keyword>
<dbReference type="SUPFAM" id="SSF56059">
    <property type="entry name" value="Glutathione synthetase ATP-binding domain-like"/>
    <property type="match status" value="1"/>
</dbReference>
<dbReference type="Gene3D" id="3.40.50.20">
    <property type="match status" value="1"/>
</dbReference>
<reference evidence="3 4" key="1">
    <citation type="submission" date="2019-11" db="EMBL/GenBank/DDBJ databases">
        <title>Pedobacter sp. HMF7056 Genome sequencing and assembly.</title>
        <authorList>
            <person name="Kang H."/>
            <person name="Kim H."/>
            <person name="Joh K."/>
        </authorList>
    </citation>
    <scope>NUCLEOTIDE SEQUENCE [LARGE SCALE GENOMIC DNA]</scope>
    <source>
        <strain evidence="3 4">HMF7056</strain>
    </source>
</reference>
<dbReference type="GO" id="GO:0046872">
    <property type="term" value="F:metal ion binding"/>
    <property type="evidence" value="ECO:0007669"/>
    <property type="project" value="InterPro"/>
</dbReference>
<accession>A0A7K1Y0W5</accession>
<keyword evidence="4" id="KW-1185">Reference proteome</keyword>
<sequence length="348" mass="38867">MNSPKKITIAVTGLNATDSPGPGVAVIRALREGFDHIRIIGLSYEALEPGLYLHDLVDKTYQIPYPSAGANTLLERITYIHQQEELGVLIPNFDAELYNFIRISSELLKLGIATFLPTHRQLEDRDKLNLDEFGRKHDLKVPESLVIHKEAGLKKAAEQLDYPIVVKGRYYDAYIAQNEHEASKAFQRLNAKWGLPVIIQKFIKGTEINIAALGDGKGGTISIVPMRKLTITDKGKAWAGITLEDESLLQLARHFSEVTHWRGGFELEVMKDPGGDLYIMEVNPRFPAWIYLTAAAGQNQPAALAKMAMGEEVAPFDTYAVGKMFIRYAWDHVTDVSEFQQISAFGEL</sequence>
<comment type="caution">
    <text evidence="3">The sequence shown here is derived from an EMBL/GenBank/DDBJ whole genome shotgun (WGS) entry which is preliminary data.</text>
</comment>
<dbReference type="InterPro" id="IPR011761">
    <property type="entry name" value="ATP-grasp"/>
</dbReference>
<keyword evidence="1" id="KW-0547">Nucleotide-binding</keyword>
<evidence type="ECO:0000313" key="4">
    <source>
        <dbReference type="Proteomes" id="UP000451233"/>
    </source>
</evidence>
<dbReference type="Gene3D" id="3.30.1490.20">
    <property type="entry name" value="ATP-grasp fold, A domain"/>
    <property type="match status" value="1"/>
</dbReference>
<proteinExistence type="predicted"/>
<gene>
    <name evidence="3" type="ORF">GS398_16560</name>
</gene>
<dbReference type="AlphaFoldDB" id="A0A7K1Y0W5"/>
<protein>
    <submittedName>
        <fullName evidence="3">ATP-grasp domain-containing protein</fullName>
    </submittedName>
</protein>
<feature type="domain" description="ATP-grasp" evidence="2">
    <location>
        <begin position="131"/>
        <end position="309"/>
    </location>
</feature>
<dbReference type="EMBL" id="WVHS01000004">
    <property type="protein sequence ID" value="MXV16914.1"/>
    <property type="molecule type" value="Genomic_DNA"/>
</dbReference>
<dbReference type="Pfam" id="PF15632">
    <property type="entry name" value="ATPgrasp_Ter"/>
    <property type="match status" value="1"/>
</dbReference>
<name>A0A7K1Y0W5_9SPHI</name>
<organism evidence="3 4">
    <name type="scientific">Hufsiella ginkgonis</name>
    <dbReference type="NCBI Taxonomy" id="2695274"/>
    <lineage>
        <taxon>Bacteria</taxon>
        <taxon>Pseudomonadati</taxon>
        <taxon>Bacteroidota</taxon>
        <taxon>Sphingobacteriia</taxon>
        <taxon>Sphingobacteriales</taxon>
        <taxon>Sphingobacteriaceae</taxon>
        <taxon>Hufsiella</taxon>
    </lineage>
</organism>
<dbReference type="GO" id="GO:0005524">
    <property type="term" value="F:ATP binding"/>
    <property type="evidence" value="ECO:0007669"/>
    <property type="project" value="UniProtKB-UniRule"/>
</dbReference>
<evidence type="ECO:0000313" key="3">
    <source>
        <dbReference type="EMBL" id="MXV16914.1"/>
    </source>
</evidence>
<dbReference type="InterPro" id="IPR013815">
    <property type="entry name" value="ATP_grasp_subdomain_1"/>
</dbReference>
<dbReference type="Proteomes" id="UP000451233">
    <property type="component" value="Unassembled WGS sequence"/>
</dbReference>
<dbReference type="RefSeq" id="WP_160907929.1">
    <property type="nucleotide sequence ID" value="NZ_WVHS01000004.1"/>
</dbReference>
<dbReference type="PROSITE" id="PS50975">
    <property type="entry name" value="ATP_GRASP"/>
    <property type="match status" value="1"/>
</dbReference>
<evidence type="ECO:0000259" key="2">
    <source>
        <dbReference type="PROSITE" id="PS50975"/>
    </source>
</evidence>